<evidence type="ECO:0000313" key="1">
    <source>
        <dbReference type="EMBL" id="PKB19268.1"/>
    </source>
</evidence>
<sequence length="220" mass="26350">MIGAGFCDRYLDVLASVYIYNEHRGYTSLDRVIEAVRLRCPDDLAFQREIEKHRADEYAHYVMFRRWFERRGMMPLAVDRGVGHIDRFIQWVFRCSIEELDTGEIVATPDEFERLCRVIMLTEQRGMQQVQILLRSRVVRSDPVMRRIFEIVHRDEPDHFLPYQRWLERQGRATARWNERAADWCIHKVLMLWKLPALFLDAGRKRMTRWPDEDGALAAH</sequence>
<evidence type="ECO:0008006" key="3">
    <source>
        <dbReference type="Google" id="ProtNLM"/>
    </source>
</evidence>
<gene>
    <name evidence="1" type="ORF">B0I00_1499</name>
</gene>
<dbReference type="OrthoDB" id="7185591at2"/>
<proteinExistence type="predicted"/>
<organism evidence="1 2">
    <name type="scientific">Novosphingobium kunmingense</name>
    <dbReference type="NCBI Taxonomy" id="1211806"/>
    <lineage>
        <taxon>Bacteria</taxon>
        <taxon>Pseudomonadati</taxon>
        <taxon>Pseudomonadota</taxon>
        <taxon>Alphaproteobacteria</taxon>
        <taxon>Sphingomonadales</taxon>
        <taxon>Sphingomonadaceae</taxon>
        <taxon>Novosphingobium</taxon>
    </lineage>
</organism>
<name>A0A2N0HK62_9SPHN</name>
<dbReference type="EMBL" id="PHUF01000003">
    <property type="protein sequence ID" value="PKB19268.1"/>
    <property type="molecule type" value="Genomic_DNA"/>
</dbReference>
<keyword evidence="2" id="KW-1185">Reference proteome</keyword>
<dbReference type="InterPro" id="IPR009078">
    <property type="entry name" value="Ferritin-like_SF"/>
</dbReference>
<dbReference type="AlphaFoldDB" id="A0A2N0HK62"/>
<reference evidence="1 2" key="1">
    <citation type="submission" date="2017-11" db="EMBL/GenBank/DDBJ databases">
        <title>Genomic Encyclopedia of Type Strains, Phase III (KMG-III): the genomes of soil and plant-associated and newly described type strains.</title>
        <authorList>
            <person name="Whitman W."/>
        </authorList>
    </citation>
    <scope>NUCLEOTIDE SEQUENCE [LARGE SCALE GENOMIC DNA]</scope>
    <source>
        <strain evidence="1 2">CGMCC 1.12274</strain>
    </source>
</reference>
<dbReference type="SUPFAM" id="SSF47240">
    <property type="entry name" value="Ferritin-like"/>
    <property type="match status" value="1"/>
</dbReference>
<accession>A0A2N0HK62</accession>
<dbReference type="Proteomes" id="UP000232587">
    <property type="component" value="Unassembled WGS sequence"/>
</dbReference>
<comment type="caution">
    <text evidence="1">The sequence shown here is derived from an EMBL/GenBank/DDBJ whole genome shotgun (WGS) entry which is preliminary data.</text>
</comment>
<dbReference type="RefSeq" id="WP_100867145.1">
    <property type="nucleotide sequence ID" value="NZ_PHUF01000003.1"/>
</dbReference>
<protein>
    <recommendedName>
        <fullName evidence="3">Ferritin-like domain-containing protein</fullName>
    </recommendedName>
</protein>
<evidence type="ECO:0000313" key="2">
    <source>
        <dbReference type="Proteomes" id="UP000232587"/>
    </source>
</evidence>